<evidence type="ECO:0000313" key="6">
    <source>
        <dbReference type="Proteomes" id="UP000549343"/>
    </source>
</evidence>
<dbReference type="GO" id="GO:0016887">
    <property type="term" value="F:ATP hydrolysis activity"/>
    <property type="evidence" value="ECO:0007669"/>
    <property type="project" value="InterPro"/>
</dbReference>
<evidence type="ECO:0000256" key="2">
    <source>
        <dbReference type="ARBA" id="ARBA00022741"/>
    </source>
</evidence>
<dbReference type="PANTHER" id="PTHR24220">
    <property type="entry name" value="IMPORT ATP-BINDING PROTEIN"/>
    <property type="match status" value="1"/>
</dbReference>
<gene>
    <name evidence="5" type="ORF">F4557_001854</name>
</gene>
<keyword evidence="2" id="KW-0547">Nucleotide-binding</keyword>
<evidence type="ECO:0000256" key="3">
    <source>
        <dbReference type="ARBA" id="ARBA00022840"/>
    </source>
</evidence>
<dbReference type="Proteomes" id="UP000549343">
    <property type="component" value="Unassembled WGS sequence"/>
</dbReference>
<feature type="domain" description="ABC transporter" evidence="4">
    <location>
        <begin position="18"/>
        <end position="254"/>
    </location>
</feature>
<dbReference type="InterPro" id="IPR003439">
    <property type="entry name" value="ABC_transporter-like_ATP-bd"/>
</dbReference>
<dbReference type="PROSITE" id="PS50893">
    <property type="entry name" value="ABC_TRANSPORTER_2"/>
    <property type="match status" value="1"/>
</dbReference>
<evidence type="ECO:0000259" key="4">
    <source>
        <dbReference type="PROSITE" id="PS50893"/>
    </source>
</evidence>
<dbReference type="GO" id="GO:0005524">
    <property type="term" value="F:ATP binding"/>
    <property type="evidence" value="ECO:0007669"/>
    <property type="project" value="UniProtKB-KW"/>
</dbReference>
<dbReference type="SMART" id="SM00382">
    <property type="entry name" value="AAA"/>
    <property type="match status" value="1"/>
</dbReference>
<reference evidence="5 6" key="1">
    <citation type="submission" date="2020-08" db="EMBL/GenBank/DDBJ databases">
        <title>Sequencing the genomes of 1000 actinobacteria strains.</title>
        <authorList>
            <person name="Klenk H.-P."/>
        </authorList>
    </citation>
    <scope>NUCLEOTIDE SEQUENCE [LARGE SCALE GENOMIC DNA]</scope>
    <source>
        <strain evidence="5 6">DSM 44772</strain>
    </source>
</reference>
<dbReference type="InterPro" id="IPR017871">
    <property type="entry name" value="ABC_transporter-like_CS"/>
</dbReference>
<dbReference type="GO" id="GO:0098796">
    <property type="term" value="C:membrane protein complex"/>
    <property type="evidence" value="ECO:0007669"/>
    <property type="project" value="UniProtKB-ARBA"/>
</dbReference>
<dbReference type="RefSeq" id="WP_221480588.1">
    <property type="nucleotide sequence ID" value="NZ_BAAAHD010000023.1"/>
</dbReference>
<dbReference type="Gene3D" id="3.40.50.300">
    <property type="entry name" value="P-loop containing nucleotide triphosphate hydrolases"/>
    <property type="match status" value="1"/>
</dbReference>
<proteinExistence type="predicted"/>
<dbReference type="InterPro" id="IPR015854">
    <property type="entry name" value="ABC_transpr_LolD-like"/>
</dbReference>
<dbReference type="FunFam" id="3.40.50.300:FF:000032">
    <property type="entry name" value="Export ABC transporter ATP-binding protein"/>
    <property type="match status" value="1"/>
</dbReference>
<dbReference type="CDD" id="cd03255">
    <property type="entry name" value="ABC_MJ0796_LolCDE_FtsE"/>
    <property type="match status" value="1"/>
</dbReference>
<sequence length="254" mass="27298">MTQSMAAPPAEQVHDHVAVARDVVKSYGSGDGAVTALRGVSATFRRGRFTAIMGPSGSGKSTFLHCMAGLDTVSSGSVLIGGVDITGLSRTRLTKLRRDRLGFVFQAFNLLPLLTAEENIRLTGRLGKRRADQRWFDTVVDALGLRERLGHRPGELSGGQQQRVAVARALLTRPEVLFADEPTGNLDSASGAEVLEFLRTAVDVYGQTVIMVTHDPVAAAHADRVLFLADGMIVHELPHPTIDAVHAAMRRLEG</sequence>
<dbReference type="SUPFAM" id="SSF52540">
    <property type="entry name" value="P-loop containing nucleoside triphosphate hydrolases"/>
    <property type="match status" value="1"/>
</dbReference>
<comment type="caution">
    <text evidence="5">The sequence shown here is derived from an EMBL/GenBank/DDBJ whole genome shotgun (WGS) entry which is preliminary data.</text>
</comment>
<dbReference type="EMBL" id="JACHMV010000001">
    <property type="protein sequence ID" value="MBB4773436.1"/>
    <property type="molecule type" value="Genomic_DNA"/>
</dbReference>
<keyword evidence="1" id="KW-0813">Transport</keyword>
<dbReference type="GO" id="GO:0005886">
    <property type="term" value="C:plasma membrane"/>
    <property type="evidence" value="ECO:0007669"/>
    <property type="project" value="TreeGrafter"/>
</dbReference>
<dbReference type="InterPro" id="IPR003593">
    <property type="entry name" value="AAA+_ATPase"/>
</dbReference>
<dbReference type="PANTHER" id="PTHR24220:SF685">
    <property type="entry name" value="ABC TRANSPORTER RELATED"/>
    <property type="match status" value="1"/>
</dbReference>
<dbReference type="GO" id="GO:0022857">
    <property type="term" value="F:transmembrane transporter activity"/>
    <property type="evidence" value="ECO:0007669"/>
    <property type="project" value="UniProtKB-ARBA"/>
</dbReference>
<dbReference type="PROSITE" id="PS00211">
    <property type="entry name" value="ABC_TRANSPORTER_1"/>
    <property type="match status" value="1"/>
</dbReference>
<accession>A0A7W7MW81</accession>
<organism evidence="5 6">
    <name type="scientific">Actinomadura livida</name>
    <dbReference type="NCBI Taxonomy" id="79909"/>
    <lineage>
        <taxon>Bacteria</taxon>
        <taxon>Bacillati</taxon>
        <taxon>Actinomycetota</taxon>
        <taxon>Actinomycetes</taxon>
        <taxon>Streptosporangiales</taxon>
        <taxon>Thermomonosporaceae</taxon>
        <taxon>Actinomadura</taxon>
    </lineage>
</organism>
<protein>
    <submittedName>
        <fullName evidence="5">Putative ABC transport system ATP-binding protein</fullName>
    </submittedName>
</protein>
<name>A0A7W7MW81_9ACTN</name>
<dbReference type="InterPro" id="IPR017911">
    <property type="entry name" value="MacB-like_ATP-bd"/>
</dbReference>
<dbReference type="InterPro" id="IPR027417">
    <property type="entry name" value="P-loop_NTPase"/>
</dbReference>
<dbReference type="Pfam" id="PF00005">
    <property type="entry name" value="ABC_tran"/>
    <property type="match status" value="1"/>
</dbReference>
<keyword evidence="3 5" id="KW-0067">ATP-binding</keyword>
<evidence type="ECO:0000256" key="1">
    <source>
        <dbReference type="ARBA" id="ARBA00022448"/>
    </source>
</evidence>
<dbReference type="AlphaFoldDB" id="A0A7W7MW81"/>
<evidence type="ECO:0000313" key="5">
    <source>
        <dbReference type="EMBL" id="MBB4773436.1"/>
    </source>
</evidence>